<dbReference type="GO" id="GO:0006364">
    <property type="term" value="P:rRNA processing"/>
    <property type="evidence" value="ECO:0007669"/>
    <property type="project" value="UniProtKB-KW"/>
</dbReference>
<keyword evidence="5" id="KW-0949">S-adenosyl-L-methionine</keyword>
<evidence type="ECO:0000256" key="5">
    <source>
        <dbReference type="ARBA" id="ARBA00022691"/>
    </source>
</evidence>
<dbReference type="NCBIfam" id="TIGR00096">
    <property type="entry name" value="16S rRNA (cytidine(1402)-2'-O)-methyltransferase"/>
    <property type="match status" value="1"/>
</dbReference>
<dbReference type="HOGENOM" id="CLU_044779_0_0_1"/>
<keyword evidence="3 7" id="KW-0489">Methyltransferase</keyword>
<dbReference type="Gramene" id="CMT518CT">
    <property type="protein sequence ID" value="CMT518CT"/>
    <property type="gene ID" value="CMT518C"/>
</dbReference>
<keyword evidence="2" id="KW-0698">rRNA processing</keyword>
<proteinExistence type="inferred from homology"/>
<dbReference type="GO" id="GO:0008168">
    <property type="term" value="F:methyltransferase activity"/>
    <property type="evidence" value="ECO:0007669"/>
    <property type="project" value="UniProtKB-KW"/>
</dbReference>
<dbReference type="RefSeq" id="XP_005539476.1">
    <property type="nucleotide sequence ID" value="XM_005539419.1"/>
</dbReference>
<gene>
    <name evidence="7" type="ORF">CYME_CMT518C</name>
</gene>
<organism evidence="7 8">
    <name type="scientific">Cyanidioschyzon merolae (strain NIES-3377 / 10D)</name>
    <name type="common">Unicellular red alga</name>
    <dbReference type="NCBI Taxonomy" id="280699"/>
    <lineage>
        <taxon>Eukaryota</taxon>
        <taxon>Rhodophyta</taxon>
        <taxon>Bangiophyceae</taxon>
        <taxon>Cyanidiales</taxon>
        <taxon>Cyanidiaceae</taxon>
        <taxon>Cyanidioschyzon</taxon>
    </lineage>
</organism>
<dbReference type="Gene3D" id="3.30.950.10">
    <property type="entry name" value="Methyltransferase, Cobalt-precorrin-4 Transmethylase, Domain 2"/>
    <property type="match status" value="1"/>
</dbReference>
<dbReference type="InterPro" id="IPR014777">
    <property type="entry name" value="4pyrrole_Mease_sub1"/>
</dbReference>
<dbReference type="InterPro" id="IPR014776">
    <property type="entry name" value="4pyrrole_Mease_sub2"/>
</dbReference>
<keyword evidence="1" id="KW-0963">Cytoplasm</keyword>
<evidence type="ECO:0000256" key="2">
    <source>
        <dbReference type="ARBA" id="ARBA00022552"/>
    </source>
</evidence>
<dbReference type="GeneID" id="16997785"/>
<dbReference type="CDD" id="cd11648">
    <property type="entry name" value="RsmI"/>
    <property type="match status" value="1"/>
</dbReference>
<keyword evidence="8" id="KW-1185">Reference proteome</keyword>
<dbReference type="SUPFAM" id="SSF53790">
    <property type="entry name" value="Tetrapyrrole methylase"/>
    <property type="match status" value="1"/>
</dbReference>
<dbReference type="STRING" id="280699.M1V7W1"/>
<dbReference type="OrthoDB" id="289942at2759"/>
<evidence type="ECO:0000256" key="3">
    <source>
        <dbReference type="ARBA" id="ARBA00022603"/>
    </source>
</evidence>
<dbReference type="EMBL" id="AP006502">
    <property type="protein sequence ID" value="BAM83440.1"/>
    <property type="molecule type" value="Genomic_DNA"/>
</dbReference>
<dbReference type="Pfam" id="PF00590">
    <property type="entry name" value="TP_methylase"/>
    <property type="match status" value="1"/>
</dbReference>
<feature type="domain" description="Tetrapyrrole methylase" evidence="6">
    <location>
        <begin position="115"/>
        <end position="359"/>
    </location>
</feature>
<keyword evidence="4" id="KW-0808">Transferase</keyword>
<dbReference type="InterPro" id="IPR008189">
    <property type="entry name" value="rRNA_ssu_MeTfrase_I"/>
</dbReference>
<dbReference type="PANTHER" id="PTHR46111:SF1">
    <property type="entry name" value="RIBOSOMAL RNA SMALL SUBUNIT METHYLTRANSFERASE I"/>
    <property type="match status" value="1"/>
</dbReference>
<accession>M1V7W1</accession>
<dbReference type="InterPro" id="IPR000878">
    <property type="entry name" value="4pyrrol_Mease"/>
</dbReference>
<reference evidence="7 8" key="1">
    <citation type="journal article" date="2004" name="Nature">
        <title>Genome sequence of the ultrasmall unicellular red alga Cyanidioschyzon merolae 10D.</title>
        <authorList>
            <person name="Matsuzaki M."/>
            <person name="Misumi O."/>
            <person name="Shin-i T."/>
            <person name="Maruyama S."/>
            <person name="Takahara M."/>
            <person name="Miyagishima S."/>
            <person name="Mori T."/>
            <person name="Nishida K."/>
            <person name="Yagisawa F."/>
            <person name="Nishida K."/>
            <person name="Yoshida Y."/>
            <person name="Nishimura Y."/>
            <person name="Nakao S."/>
            <person name="Kobayashi T."/>
            <person name="Momoyama Y."/>
            <person name="Higashiyama T."/>
            <person name="Minoda A."/>
            <person name="Sano M."/>
            <person name="Nomoto H."/>
            <person name="Oishi K."/>
            <person name="Hayashi H."/>
            <person name="Ohta F."/>
            <person name="Nishizaka S."/>
            <person name="Haga S."/>
            <person name="Miura S."/>
            <person name="Morishita T."/>
            <person name="Kabeya Y."/>
            <person name="Terasawa K."/>
            <person name="Suzuki Y."/>
            <person name="Ishii Y."/>
            <person name="Asakawa S."/>
            <person name="Takano H."/>
            <person name="Ohta N."/>
            <person name="Kuroiwa H."/>
            <person name="Tanaka K."/>
            <person name="Shimizu N."/>
            <person name="Sugano S."/>
            <person name="Sato N."/>
            <person name="Nozaki H."/>
            <person name="Ogasawara N."/>
            <person name="Kohara Y."/>
            <person name="Kuroiwa T."/>
        </authorList>
    </citation>
    <scope>NUCLEOTIDE SEQUENCE [LARGE SCALE GENOMIC DNA]</scope>
    <source>
        <strain evidence="7 8">10D</strain>
    </source>
</reference>
<dbReference type="OMA" id="ERIRMIM"/>
<dbReference type="HAMAP" id="MF_01877">
    <property type="entry name" value="16SrRNA_methyltr_I"/>
    <property type="match status" value="1"/>
</dbReference>
<evidence type="ECO:0000313" key="7">
    <source>
        <dbReference type="EMBL" id="BAM83440.1"/>
    </source>
</evidence>
<dbReference type="InterPro" id="IPR035996">
    <property type="entry name" value="4pyrrol_Methylase_sf"/>
</dbReference>
<dbReference type="PANTHER" id="PTHR46111">
    <property type="entry name" value="RIBOSOMAL RNA SMALL SUBUNIT METHYLTRANSFERASE I"/>
    <property type="match status" value="1"/>
</dbReference>
<reference evidence="7 8" key="2">
    <citation type="journal article" date="2007" name="BMC Biol.">
        <title>A 100%-complete sequence reveals unusually simple genomic features in the hot-spring red alga Cyanidioschyzon merolae.</title>
        <authorList>
            <person name="Nozaki H."/>
            <person name="Takano H."/>
            <person name="Misumi O."/>
            <person name="Terasawa K."/>
            <person name="Matsuzaki M."/>
            <person name="Maruyama S."/>
            <person name="Nishida K."/>
            <person name="Yagisawa F."/>
            <person name="Yoshida Y."/>
            <person name="Fujiwara T."/>
            <person name="Takio S."/>
            <person name="Tamura K."/>
            <person name="Chung S.J."/>
            <person name="Nakamura S."/>
            <person name="Kuroiwa H."/>
            <person name="Tanaka K."/>
            <person name="Sato N."/>
            <person name="Kuroiwa T."/>
        </authorList>
    </citation>
    <scope>NUCLEOTIDE SEQUENCE [LARGE SCALE GENOMIC DNA]</scope>
    <source>
        <strain evidence="7 8">10D</strain>
    </source>
</reference>
<dbReference type="GO" id="GO:0032259">
    <property type="term" value="P:methylation"/>
    <property type="evidence" value="ECO:0007669"/>
    <property type="project" value="UniProtKB-KW"/>
</dbReference>
<dbReference type="KEGG" id="cme:CYME_CMT518C"/>
<evidence type="ECO:0000259" key="6">
    <source>
        <dbReference type="Pfam" id="PF00590"/>
    </source>
</evidence>
<dbReference type="Gene3D" id="3.40.1010.10">
    <property type="entry name" value="Cobalt-precorrin-4 Transmethylase, Domain 1"/>
    <property type="match status" value="1"/>
</dbReference>
<name>M1V7W1_CYAM1</name>
<evidence type="ECO:0000313" key="8">
    <source>
        <dbReference type="Proteomes" id="UP000007014"/>
    </source>
</evidence>
<dbReference type="eggNOG" id="ENOG502QQ7V">
    <property type="taxonomic scope" value="Eukaryota"/>
</dbReference>
<evidence type="ECO:0000256" key="4">
    <source>
        <dbReference type="ARBA" id="ARBA00022679"/>
    </source>
</evidence>
<protein>
    <submittedName>
        <fullName evidence="7">Similar to tetrapyrrole methylase</fullName>
    </submittedName>
</protein>
<dbReference type="AlphaFoldDB" id="M1V7W1"/>
<evidence type="ECO:0000256" key="1">
    <source>
        <dbReference type="ARBA" id="ARBA00022490"/>
    </source>
</evidence>
<sequence length="481" mass="52735">MRVLSPPRPARGCVLPGSADYFGERRSRQASWRAGCLFIRGVSGSLALFLRTLPSLNRATARGPAVEPGTWRVKRCLTTCAADLEVNGTSGSAESVPGSNQVDKFLQLPAVERGRLYVVATPIGNLGDLSFRALAILRQADWIAAEDTRHTGKLLSHYGISMRKQVAHHEHNWREQVPFLLSELQERRAAVALVCDAGTPLVADPGTQLVREAIQRNIPVVSVPGPCAALAALTISGFLSTPNSGPVSAEDWAALLGNSFSFYGFLPHRSSGHSRWRQKRTQLMETIIREAWYRPVILYEAPHRLRETVHDLALAARSVHVTAAEATTVQPPDASLQICIARELTKVHEEVYRGLLREAAAYLEQREPRGEYCLVLGPPSRPEDPPHALHFCTEDQDVVPVVEASAAAPHSIDARMERVHVVTFITALLQEGLPASAVARCVARSIPNIQRKQAYALVLQIQEQFGNCISKHRSPGKEDSS</sequence>
<dbReference type="Proteomes" id="UP000007014">
    <property type="component" value="Chromosome 20"/>
</dbReference>